<reference evidence="14" key="1">
    <citation type="submission" date="2021-10" db="EMBL/GenBank/DDBJ databases">
        <title>Tropical sea cucumber genome reveals ecological adaptation and Cuvierian tubules defense mechanism.</title>
        <authorList>
            <person name="Chen T."/>
        </authorList>
    </citation>
    <scope>NUCLEOTIDE SEQUENCE</scope>
    <source>
        <strain evidence="14">Nanhai2018</strain>
        <tissue evidence="14">Muscle</tissue>
    </source>
</reference>
<evidence type="ECO:0000259" key="13">
    <source>
        <dbReference type="Pfam" id="PF17039"/>
    </source>
</evidence>
<organism evidence="14 15">
    <name type="scientific">Holothuria leucospilota</name>
    <name type="common">Black long sea cucumber</name>
    <name type="synonym">Mertensiothuria leucospilota</name>
    <dbReference type="NCBI Taxonomy" id="206669"/>
    <lineage>
        <taxon>Eukaryota</taxon>
        <taxon>Metazoa</taxon>
        <taxon>Echinodermata</taxon>
        <taxon>Eleutherozoa</taxon>
        <taxon>Echinozoa</taxon>
        <taxon>Holothuroidea</taxon>
        <taxon>Aspidochirotacea</taxon>
        <taxon>Aspidochirotida</taxon>
        <taxon>Holothuriidae</taxon>
        <taxon>Holothuria</taxon>
    </lineage>
</organism>
<keyword evidence="3 11" id="KW-0328">Glycosyltransferase</keyword>
<dbReference type="Pfam" id="PF17039">
    <property type="entry name" value="Glyco_tran_10_N"/>
    <property type="match status" value="1"/>
</dbReference>
<sequence length="436" mass="51820">MMGKWFKYLATLSFSFNFMIVMFLTNNYEPINRTYREVSISRTSRFFSTTGSSYLPDLASSQVQECERSLVFYGMRQHWLTFCSYPEFEQYKHMIVFPRTVHCPDLNCSVVVNYTEIASDIAGYDIVVFTNVYDWMTPEMWDWAHGNRTKGQRWAMITEESPLYVPGVQPPKKYADVTFDWFDSYKSDSDFVNPYGSYRNFDSNDHPPEVDLNQFIVNKTHLIAWMGSHCETLQWDRMRFVTEFKRIVSMDTYGKCGDTEVPWNNDKIILDVLGKYKFYLSLENSCCEEYITEKFWRALEMGLVPVVVGAPFEHYKKYAPPNSFIHVDEFDSLTHLAMYLIQVSANDQTYLQYHQWRRMGKLKSYSQEEQYVRPLNNETQCGLLRKLLETDPSYQRKLEYFGERWFGSCRKCGKKDWINTYMHPEDYTRKNSDIWA</sequence>
<evidence type="ECO:0000256" key="4">
    <source>
        <dbReference type="ARBA" id="ARBA00022679"/>
    </source>
</evidence>
<evidence type="ECO:0000313" key="15">
    <source>
        <dbReference type="Proteomes" id="UP001152320"/>
    </source>
</evidence>
<evidence type="ECO:0000256" key="5">
    <source>
        <dbReference type="ARBA" id="ARBA00022692"/>
    </source>
</evidence>
<feature type="domain" description="Fucosyltransferase C-terminal" evidence="12">
    <location>
        <begin position="218"/>
        <end position="393"/>
    </location>
</feature>
<evidence type="ECO:0000256" key="9">
    <source>
        <dbReference type="ARBA" id="ARBA00023180"/>
    </source>
</evidence>
<evidence type="ECO:0000256" key="6">
    <source>
        <dbReference type="ARBA" id="ARBA00022968"/>
    </source>
</evidence>
<evidence type="ECO:0000256" key="8">
    <source>
        <dbReference type="ARBA" id="ARBA00023136"/>
    </source>
</evidence>
<dbReference type="FunFam" id="3.40.50.11660:FF:000002">
    <property type="entry name" value="Alpha-(1,3)-fucosyltransferase"/>
    <property type="match status" value="1"/>
</dbReference>
<dbReference type="InterPro" id="IPR038577">
    <property type="entry name" value="GT10-like_C_sf"/>
</dbReference>
<accession>A0A9Q1CFZ1</accession>
<dbReference type="InterPro" id="IPR055270">
    <property type="entry name" value="Glyco_tran_10_C"/>
</dbReference>
<protein>
    <recommendedName>
        <fullName evidence="11">Fucosyltransferase</fullName>
        <ecNumber evidence="11">2.4.1.-</ecNumber>
    </recommendedName>
</protein>
<proteinExistence type="inferred from homology"/>
<keyword evidence="8" id="KW-0472">Membrane</keyword>
<evidence type="ECO:0000256" key="11">
    <source>
        <dbReference type="RuleBase" id="RU003832"/>
    </source>
</evidence>
<dbReference type="OrthoDB" id="10328855at2759"/>
<dbReference type="InterPro" id="IPR031481">
    <property type="entry name" value="Glyco_tran_10_N"/>
</dbReference>
<dbReference type="Proteomes" id="UP001152320">
    <property type="component" value="Chromosome 4"/>
</dbReference>
<dbReference type="InterPro" id="IPR001503">
    <property type="entry name" value="Glyco_trans_10"/>
</dbReference>
<dbReference type="Pfam" id="PF00852">
    <property type="entry name" value="Glyco_transf_10"/>
    <property type="match status" value="1"/>
</dbReference>
<dbReference type="GO" id="GO:0032580">
    <property type="term" value="C:Golgi cisterna membrane"/>
    <property type="evidence" value="ECO:0007669"/>
    <property type="project" value="UniProtKB-SubCell"/>
</dbReference>
<dbReference type="AlphaFoldDB" id="A0A9Q1CFZ1"/>
<evidence type="ECO:0000259" key="12">
    <source>
        <dbReference type="Pfam" id="PF00852"/>
    </source>
</evidence>
<keyword evidence="6" id="KW-0735">Signal-anchor</keyword>
<dbReference type="EC" id="2.4.1.-" evidence="11"/>
<evidence type="ECO:0000256" key="2">
    <source>
        <dbReference type="ARBA" id="ARBA00008919"/>
    </source>
</evidence>
<dbReference type="Gene3D" id="3.40.50.11660">
    <property type="entry name" value="Glycosyl transferase family 10, C-terminal domain"/>
    <property type="match status" value="1"/>
</dbReference>
<comment type="pathway">
    <text evidence="1">Protein modification; protein glycosylation.</text>
</comment>
<dbReference type="SUPFAM" id="SSF53756">
    <property type="entry name" value="UDP-Glycosyltransferase/glycogen phosphorylase"/>
    <property type="match status" value="1"/>
</dbReference>
<keyword evidence="4 11" id="KW-0808">Transferase</keyword>
<feature type="domain" description="Fucosyltransferase N-terminal" evidence="13">
    <location>
        <begin position="102"/>
        <end position="196"/>
    </location>
</feature>
<dbReference type="EMBL" id="JAIZAY010000004">
    <property type="protein sequence ID" value="KAJ8043914.1"/>
    <property type="molecule type" value="Genomic_DNA"/>
</dbReference>
<keyword evidence="7" id="KW-1133">Transmembrane helix</keyword>
<keyword evidence="9" id="KW-0325">Glycoprotein</keyword>
<gene>
    <name evidence="14" type="ORF">HOLleu_11228</name>
</gene>
<keyword evidence="15" id="KW-1185">Reference proteome</keyword>
<dbReference type="PANTHER" id="PTHR11929:SF145">
    <property type="entry name" value="ALPHA-(1,3)-FUCOSYLTRANSFERASE FUT-1"/>
    <property type="match status" value="1"/>
</dbReference>
<keyword evidence="5 11" id="KW-0812">Transmembrane</keyword>
<evidence type="ECO:0000256" key="3">
    <source>
        <dbReference type="ARBA" id="ARBA00022676"/>
    </source>
</evidence>
<evidence type="ECO:0000256" key="7">
    <source>
        <dbReference type="ARBA" id="ARBA00022989"/>
    </source>
</evidence>
<dbReference type="GO" id="GO:0046920">
    <property type="term" value="F:alpha-(1-&gt;3)-fucosyltransferase activity"/>
    <property type="evidence" value="ECO:0007669"/>
    <property type="project" value="TreeGrafter"/>
</dbReference>
<comment type="caution">
    <text evidence="14">The sequence shown here is derived from an EMBL/GenBank/DDBJ whole genome shotgun (WGS) entry which is preliminary data.</text>
</comment>
<dbReference type="PANTHER" id="PTHR11929">
    <property type="entry name" value="ALPHA- 1,3 -FUCOSYLTRANSFERASE"/>
    <property type="match status" value="1"/>
</dbReference>
<comment type="similarity">
    <text evidence="2 11">Belongs to the glycosyltransferase 10 family.</text>
</comment>
<keyword evidence="11" id="KW-0333">Golgi apparatus</keyword>
<evidence type="ECO:0000256" key="10">
    <source>
        <dbReference type="ARBA" id="ARBA00060399"/>
    </source>
</evidence>
<evidence type="ECO:0000313" key="14">
    <source>
        <dbReference type="EMBL" id="KAJ8043914.1"/>
    </source>
</evidence>
<name>A0A9Q1CFZ1_HOLLE</name>
<evidence type="ECO:0000256" key="1">
    <source>
        <dbReference type="ARBA" id="ARBA00004922"/>
    </source>
</evidence>
<comment type="subcellular location">
    <subcellularLocation>
        <location evidence="10">Endomembrane system</location>
        <topology evidence="10">Single-pass type II membrane protein</topology>
    </subcellularLocation>
    <subcellularLocation>
        <location evidence="11">Golgi apparatus</location>
        <location evidence="11">Golgi stack membrane</location>
        <topology evidence="11">Single-pass type II membrane protein</topology>
    </subcellularLocation>
</comment>